<feature type="domain" description="GGDEF" evidence="3">
    <location>
        <begin position="421"/>
        <end position="554"/>
    </location>
</feature>
<gene>
    <name evidence="4" type="ORF">GCM10011351_09640</name>
</gene>
<dbReference type="InterPro" id="IPR052155">
    <property type="entry name" value="Biofilm_reg_signaling"/>
</dbReference>
<comment type="caution">
    <text evidence="4">The sequence shown here is derived from an EMBL/GenBank/DDBJ whole genome shotgun (WGS) entry which is preliminary data.</text>
</comment>
<feature type="domain" description="PAS" evidence="1">
    <location>
        <begin position="140"/>
        <end position="210"/>
    </location>
</feature>
<dbReference type="Gene3D" id="3.30.70.270">
    <property type="match status" value="1"/>
</dbReference>
<evidence type="ECO:0000259" key="3">
    <source>
        <dbReference type="PROSITE" id="PS50887"/>
    </source>
</evidence>
<dbReference type="Gene3D" id="3.30.450.20">
    <property type="entry name" value="PAS domain"/>
    <property type="match status" value="3"/>
</dbReference>
<organism evidence="4 5">
    <name type="scientific">Paraliobacillus quinghaiensis</name>
    <dbReference type="NCBI Taxonomy" id="470815"/>
    <lineage>
        <taxon>Bacteria</taxon>
        <taxon>Bacillati</taxon>
        <taxon>Bacillota</taxon>
        <taxon>Bacilli</taxon>
        <taxon>Bacillales</taxon>
        <taxon>Bacillaceae</taxon>
        <taxon>Paraliobacillus</taxon>
    </lineage>
</organism>
<name>A0A917TJX6_9BACI</name>
<feature type="domain" description="PAS" evidence="1">
    <location>
        <begin position="264"/>
        <end position="334"/>
    </location>
</feature>
<reference evidence="4" key="2">
    <citation type="submission" date="2020-09" db="EMBL/GenBank/DDBJ databases">
        <authorList>
            <person name="Sun Q."/>
            <person name="Zhou Y."/>
        </authorList>
    </citation>
    <scope>NUCLEOTIDE SEQUENCE</scope>
    <source>
        <strain evidence="4">CGMCC 1.6333</strain>
    </source>
</reference>
<evidence type="ECO:0000313" key="4">
    <source>
        <dbReference type="EMBL" id="GGM26064.1"/>
    </source>
</evidence>
<feature type="domain" description="PAC" evidence="2">
    <location>
        <begin position="337"/>
        <end position="389"/>
    </location>
</feature>
<dbReference type="InterPro" id="IPR000014">
    <property type="entry name" value="PAS"/>
</dbReference>
<dbReference type="Pfam" id="PF13426">
    <property type="entry name" value="PAS_9"/>
    <property type="match status" value="1"/>
</dbReference>
<dbReference type="PANTHER" id="PTHR44757:SF2">
    <property type="entry name" value="BIOFILM ARCHITECTURE MAINTENANCE PROTEIN MBAA"/>
    <property type="match status" value="1"/>
</dbReference>
<dbReference type="InterPro" id="IPR029787">
    <property type="entry name" value="Nucleotide_cyclase"/>
</dbReference>
<dbReference type="InterPro" id="IPR001610">
    <property type="entry name" value="PAC"/>
</dbReference>
<dbReference type="PROSITE" id="PS50887">
    <property type="entry name" value="GGDEF"/>
    <property type="match status" value="1"/>
</dbReference>
<dbReference type="Pfam" id="PF13188">
    <property type="entry name" value="PAS_8"/>
    <property type="match status" value="1"/>
</dbReference>
<dbReference type="InterPro" id="IPR043128">
    <property type="entry name" value="Rev_trsase/Diguanyl_cyclase"/>
</dbReference>
<protein>
    <recommendedName>
        <fullName evidence="6">Diguanylate cyclase</fullName>
    </recommendedName>
</protein>
<dbReference type="SMART" id="SM00086">
    <property type="entry name" value="PAC"/>
    <property type="match status" value="1"/>
</dbReference>
<evidence type="ECO:0000259" key="2">
    <source>
        <dbReference type="PROSITE" id="PS50113"/>
    </source>
</evidence>
<dbReference type="NCBIfam" id="TIGR00254">
    <property type="entry name" value="GGDEF"/>
    <property type="match status" value="1"/>
</dbReference>
<dbReference type="SUPFAM" id="SSF55785">
    <property type="entry name" value="PYP-like sensor domain (PAS domain)"/>
    <property type="match status" value="3"/>
</dbReference>
<dbReference type="AlphaFoldDB" id="A0A917TJX6"/>
<evidence type="ECO:0000259" key="1">
    <source>
        <dbReference type="PROSITE" id="PS50112"/>
    </source>
</evidence>
<dbReference type="Pfam" id="PF00990">
    <property type="entry name" value="GGDEF"/>
    <property type="match status" value="1"/>
</dbReference>
<evidence type="ECO:0000313" key="5">
    <source>
        <dbReference type="Proteomes" id="UP000618460"/>
    </source>
</evidence>
<dbReference type="PANTHER" id="PTHR44757">
    <property type="entry name" value="DIGUANYLATE CYCLASE DGCP"/>
    <property type="match status" value="1"/>
</dbReference>
<dbReference type="PROSITE" id="PS50112">
    <property type="entry name" value="PAS"/>
    <property type="match status" value="2"/>
</dbReference>
<dbReference type="InterPro" id="IPR035965">
    <property type="entry name" value="PAS-like_dom_sf"/>
</dbReference>
<dbReference type="Pfam" id="PF08447">
    <property type="entry name" value="PAS_3"/>
    <property type="match status" value="1"/>
</dbReference>
<keyword evidence="5" id="KW-1185">Reference proteome</keyword>
<proteinExistence type="predicted"/>
<accession>A0A917TJX6</accession>
<dbReference type="SMART" id="SM00091">
    <property type="entry name" value="PAS"/>
    <property type="match status" value="2"/>
</dbReference>
<dbReference type="SUPFAM" id="SSF55073">
    <property type="entry name" value="Nucleotide cyclase"/>
    <property type="match status" value="1"/>
</dbReference>
<dbReference type="NCBIfam" id="TIGR00229">
    <property type="entry name" value="sensory_box"/>
    <property type="match status" value="2"/>
</dbReference>
<reference evidence="4" key="1">
    <citation type="journal article" date="2014" name="Int. J. Syst. Evol. Microbiol.">
        <title>Complete genome sequence of Corynebacterium casei LMG S-19264T (=DSM 44701T), isolated from a smear-ripened cheese.</title>
        <authorList>
            <consortium name="US DOE Joint Genome Institute (JGI-PGF)"/>
            <person name="Walter F."/>
            <person name="Albersmeier A."/>
            <person name="Kalinowski J."/>
            <person name="Ruckert C."/>
        </authorList>
    </citation>
    <scope>NUCLEOTIDE SEQUENCE</scope>
    <source>
        <strain evidence="4">CGMCC 1.6333</strain>
    </source>
</reference>
<sequence length="555" mass="64633">MEKAELYYQSVIDGMQDMVFVMRVSNDGQYFYYEYINKKAIEVLGLTTEIVGEELASVNPTHVTSVLYDKYREVVVSEKPLTYQDTFHRYENEQMVSETTLTPLWDNNVINKIVAVTRDITKLKIAEWEREHLEEKMKISRRRYKSLFIHNPEAIFHIGLKGNLIRDNNALEKLTGIKANFIKGISILDIIPEQDKGKVKKAFYQAIQGKPAYFNTVINTYFLKDAFLQVKLAPVILNRSVQGVYAIIKDMTVENKVKQKLIENEEKFRLITEYSYDLIALIDRSADIIYASPSHAYVLGFPTEDFIGKSLLDLVHEDDHSLLRQAIVDSIEDEFAFTIEYRIRDSQNEWYWFELNGQPVFKKNGQFQHMVTVGRDITVRKRYEERLKNYAYHDYLTNLPNRRLFQDHLTKMLALFERNEKAFAVMMLDLDNFKEINDKLGHDVGDEVIKEFGHRLQSTIREMDMVARMGGDEFVILISEVESLQNVKQVVNRIEMSIAKQWNIAGFNFEMSSSIGVVVPSYNQFTVKELIKHADEALYEAKNTGKNRSVITICE</sequence>
<dbReference type="PROSITE" id="PS50113">
    <property type="entry name" value="PAC"/>
    <property type="match status" value="1"/>
</dbReference>
<dbReference type="InterPro" id="IPR000700">
    <property type="entry name" value="PAS-assoc_C"/>
</dbReference>
<dbReference type="Proteomes" id="UP000618460">
    <property type="component" value="Unassembled WGS sequence"/>
</dbReference>
<dbReference type="InterPro" id="IPR013655">
    <property type="entry name" value="PAS_fold_3"/>
</dbReference>
<dbReference type="CDD" id="cd00130">
    <property type="entry name" value="PAS"/>
    <property type="match status" value="1"/>
</dbReference>
<dbReference type="RefSeq" id="WP_117153478.1">
    <property type="nucleotide sequence ID" value="NZ_BMLG01000002.1"/>
</dbReference>
<dbReference type="OrthoDB" id="9759607at2"/>
<dbReference type="SMART" id="SM00267">
    <property type="entry name" value="GGDEF"/>
    <property type="match status" value="1"/>
</dbReference>
<evidence type="ECO:0008006" key="6">
    <source>
        <dbReference type="Google" id="ProtNLM"/>
    </source>
</evidence>
<dbReference type="CDD" id="cd01949">
    <property type="entry name" value="GGDEF"/>
    <property type="match status" value="1"/>
</dbReference>
<dbReference type="InterPro" id="IPR000160">
    <property type="entry name" value="GGDEF_dom"/>
</dbReference>
<dbReference type="FunFam" id="3.30.70.270:FF:000001">
    <property type="entry name" value="Diguanylate cyclase domain protein"/>
    <property type="match status" value="1"/>
</dbReference>
<dbReference type="EMBL" id="BMLG01000002">
    <property type="protein sequence ID" value="GGM26064.1"/>
    <property type="molecule type" value="Genomic_DNA"/>
</dbReference>